<reference evidence="9" key="3">
    <citation type="submission" date="2023-10" db="EMBL/GenBank/DDBJ databases">
        <title>Whole Genome based description of the genera Actinobaculum and Actinotignum reveals a complex phylogenetic relationship within the species included in the genus Actinotignum.</title>
        <authorList>
            <person name="Jensen C.S."/>
            <person name="Dargis R."/>
            <person name="Kemp M."/>
            <person name="Christensen J.J."/>
        </authorList>
    </citation>
    <scope>NUCLEOTIDE SEQUENCE</scope>
    <source>
        <strain evidence="9">Actinobaculum_suis_CCUG19206T</strain>
    </source>
</reference>
<feature type="compositionally biased region" description="Basic residues" evidence="6">
    <location>
        <begin position="176"/>
        <end position="190"/>
    </location>
</feature>
<dbReference type="InterPro" id="IPR013762">
    <property type="entry name" value="Integrase-like_cat_sf"/>
</dbReference>
<evidence type="ECO:0000313" key="11">
    <source>
        <dbReference type="Proteomes" id="UP000182744"/>
    </source>
</evidence>
<evidence type="ECO:0000256" key="4">
    <source>
        <dbReference type="ARBA" id="ARBA00023172"/>
    </source>
</evidence>
<dbReference type="InterPro" id="IPR044068">
    <property type="entry name" value="CB"/>
</dbReference>
<dbReference type="AlphaFoldDB" id="A0A1G7ADW2"/>
<dbReference type="RefSeq" id="WP_074661091.1">
    <property type="nucleotide sequence ID" value="NZ_FNAU01000002.1"/>
</dbReference>
<dbReference type="EMBL" id="JAWNFU010000001">
    <property type="protein sequence ID" value="MDY5152592.1"/>
    <property type="molecule type" value="Genomic_DNA"/>
</dbReference>
<gene>
    <name evidence="9" type="ORF">R6G71_00770</name>
    <name evidence="10" type="ORF">SAMN05421878_102183</name>
</gene>
<dbReference type="PROSITE" id="PS51898">
    <property type="entry name" value="TYR_RECOMBINASE"/>
    <property type="match status" value="1"/>
</dbReference>
<name>A0A1G7ADW2_9ACTO</name>
<keyword evidence="3 5" id="KW-0238">DNA-binding</keyword>
<dbReference type="Proteomes" id="UP000182744">
    <property type="component" value="Unassembled WGS sequence"/>
</dbReference>
<dbReference type="Gene3D" id="1.10.150.130">
    <property type="match status" value="1"/>
</dbReference>
<dbReference type="Gene3D" id="1.10.443.10">
    <property type="entry name" value="Intergrase catalytic core"/>
    <property type="match status" value="1"/>
</dbReference>
<dbReference type="PANTHER" id="PTHR30629">
    <property type="entry name" value="PROPHAGE INTEGRASE"/>
    <property type="match status" value="1"/>
</dbReference>
<dbReference type="EMBL" id="FNAU01000002">
    <property type="protein sequence ID" value="SDE12989.1"/>
    <property type="molecule type" value="Genomic_DNA"/>
</dbReference>
<proteinExistence type="inferred from homology"/>
<reference evidence="10" key="1">
    <citation type="submission" date="2016-10" db="EMBL/GenBank/DDBJ databases">
        <authorList>
            <person name="de Groot N.N."/>
        </authorList>
    </citation>
    <scope>NUCLEOTIDE SEQUENCE [LARGE SCALE GENOMIC DNA]</scope>
    <source>
        <strain evidence="10">DSM 20639</strain>
    </source>
</reference>
<evidence type="ECO:0000313" key="9">
    <source>
        <dbReference type="EMBL" id="MDY5152592.1"/>
    </source>
</evidence>
<dbReference type="InterPro" id="IPR011010">
    <property type="entry name" value="DNA_brk_join_enz"/>
</dbReference>
<dbReference type="GO" id="GO:0003677">
    <property type="term" value="F:DNA binding"/>
    <property type="evidence" value="ECO:0007669"/>
    <property type="project" value="UniProtKB-UniRule"/>
</dbReference>
<evidence type="ECO:0000313" key="10">
    <source>
        <dbReference type="EMBL" id="SDE12989.1"/>
    </source>
</evidence>
<dbReference type="Pfam" id="PF00589">
    <property type="entry name" value="Phage_integrase"/>
    <property type="match status" value="1"/>
</dbReference>
<organism evidence="10 11">
    <name type="scientific">Actinobaculum suis</name>
    <dbReference type="NCBI Taxonomy" id="1657"/>
    <lineage>
        <taxon>Bacteria</taxon>
        <taxon>Bacillati</taxon>
        <taxon>Actinomycetota</taxon>
        <taxon>Actinomycetes</taxon>
        <taxon>Actinomycetales</taxon>
        <taxon>Actinomycetaceae</taxon>
        <taxon>Actinobaculum</taxon>
    </lineage>
</organism>
<dbReference type="InterPro" id="IPR010998">
    <property type="entry name" value="Integrase_recombinase_N"/>
</dbReference>
<evidence type="ECO:0000256" key="5">
    <source>
        <dbReference type="PROSITE-ProRule" id="PRU01248"/>
    </source>
</evidence>
<evidence type="ECO:0000256" key="1">
    <source>
        <dbReference type="ARBA" id="ARBA00008857"/>
    </source>
</evidence>
<sequence>MARRRGFGYIEKRGKALWRAEFLNPHQKYKKDGARNIVRKSFTTKATAEAWLAKQKHAIDKGTWKSPETKAREREAAEHKAKQDAYTLGEYARGWIDTVDVTPATRRGYESVLRCHILPRWADVPLKEIRRPEVVDWANSLTSSVKSTRDTFRNILNAAVADERISENPYPPNSKNVRKPVREKGRKKRQAHAISREELLALANEVPEYQRLMTLTAGQFGLRSGEIRELRGKDVAYDSTTGLTRVRVERGVTGDGVATVVGNPKTRFSIRTIYMGGPVGKEIAQRARQVGPAGLLFPAKEDARKHMPNKQWGVNLANACKRLGIEHTTPHDLRHTATSLAIRAGMHLRDVQAMLGHSTDYMTKHYSHSLDEFQQDGARKIAAYYSAPRGVASLDTRRAKRA</sequence>
<feature type="domain" description="Core-binding (CB)" evidence="8">
    <location>
        <begin position="86"/>
        <end position="160"/>
    </location>
</feature>
<dbReference type="CDD" id="cd01189">
    <property type="entry name" value="INT_ICEBs1_C_like"/>
    <property type="match status" value="1"/>
</dbReference>
<dbReference type="PANTHER" id="PTHR30629:SF2">
    <property type="entry name" value="PROPHAGE INTEGRASE INTS-RELATED"/>
    <property type="match status" value="1"/>
</dbReference>
<evidence type="ECO:0000259" key="7">
    <source>
        <dbReference type="PROSITE" id="PS51898"/>
    </source>
</evidence>
<dbReference type="InterPro" id="IPR050808">
    <property type="entry name" value="Phage_Integrase"/>
</dbReference>
<dbReference type="PROSITE" id="PS51900">
    <property type="entry name" value="CB"/>
    <property type="match status" value="1"/>
</dbReference>
<accession>A0A1G7ADW2</accession>
<comment type="similarity">
    <text evidence="1">Belongs to the 'phage' integrase family.</text>
</comment>
<evidence type="ECO:0000256" key="6">
    <source>
        <dbReference type="SAM" id="MobiDB-lite"/>
    </source>
</evidence>
<evidence type="ECO:0000256" key="3">
    <source>
        <dbReference type="ARBA" id="ARBA00023125"/>
    </source>
</evidence>
<keyword evidence="4" id="KW-0233">DNA recombination</keyword>
<dbReference type="GO" id="GO:0015074">
    <property type="term" value="P:DNA integration"/>
    <property type="evidence" value="ECO:0007669"/>
    <property type="project" value="UniProtKB-KW"/>
</dbReference>
<evidence type="ECO:0000256" key="2">
    <source>
        <dbReference type="ARBA" id="ARBA00022908"/>
    </source>
</evidence>
<keyword evidence="2" id="KW-0229">DNA integration</keyword>
<dbReference type="GO" id="GO:0006310">
    <property type="term" value="P:DNA recombination"/>
    <property type="evidence" value="ECO:0007669"/>
    <property type="project" value="UniProtKB-KW"/>
</dbReference>
<dbReference type="InterPro" id="IPR004107">
    <property type="entry name" value="Integrase_SAM-like_N"/>
</dbReference>
<dbReference type="InterPro" id="IPR002104">
    <property type="entry name" value="Integrase_catalytic"/>
</dbReference>
<feature type="region of interest" description="Disordered" evidence="6">
    <location>
        <begin position="166"/>
        <end position="190"/>
    </location>
</feature>
<evidence type="ECO:0000259" key="8">
    <source>
        <dbReference type="PROSITE" id="PS51900"/>
    </source>
</evidence>
<keyword evidence="11" id="KW-1185">Reference proteome</keyword>
<reference evidence="11" key="2">
    <citation type="submission" date="2016-10" db="EMBL/GenBank/DDBJ databases">
        <authorList>
            <person name="Varghese N."/>
        </authorList>
    </citation>
    <scope>NUCLEOTIDE SEQUENCE [LARGE SCALE GENOMIC DNA]</scope>
    <source>
        <strain evidence="11">DSM 20639</strain>
    </source>
</reference>
<feature type="domain" description="Tyr recombinase" evidence="7">
    <location>
        <begin position="189"/>
        <end position="379"/>
    </location>
</feature>
<dbReference type="SUPFAM" id="SSF56349">
    <property type="entry name" value="DNA breaking-rejoining enzymes"/>
    <property type="match status" value="1"/>
</dbReference>
<dbReference type="Pfam" id="PF14659">
    <property type="entry name" value="Phage_int_SAM_3"/>
    <property type="match status" value="1"/>
</dbReference>
<dbReference type="Proteomes" id="UP001273799">
    <property type="component" value="Unassembled WGS sequence"/>
</dbReference>
<protein>
    <submittedName>
        <fullName evidence="10">Phage integrase, N-terminal SAM-like domain</fullName>
    </submittedName>
    <submittedName>
        <fullName evidence="9">Tyrosine-type recombinase/integrase</fullName>
    </submittedName>
</protein>